<name>A0A223LHU2_9CAUD</name>
<proteinExistence type="predicted"/>
<reference evidence="2" key="1">
    <citation type="submission" date="2017-07" db="EMBL/GenBank/DDBJ databases">
        <authorList>
            <person name="Bickmore M.X."/>
            <person name="Vaden K."/>
            <person name="Brady T.S."/>
            <person name="Tateoka O.B."/>
            <person name="Carter J.L."/>
            <person name="Pape J.A."/>
            <person name="Robinson D.M."/>
            <person name="Russell K.A."/>
            <person name="Staley L.A."/>
            <person name="Stettler J.M."/>
            <person name="Townsend M.H."/>
            <person name="Wienclaw T."/>
            <person name="Williamson T.L."/>
            <person name="Kruger J.L."/>
            <person name="Berg J.A."/>
            <person name="Sharma R."/>
            <person name="Payne A.M."/>
            <person name="Fajardo C.P."/>
            <person name="Breakwell D.P."/>
            <person name="Hope S."/>
            <person name="Grose J.H."/>
        </authorList>
    </citation>
    <scope>NUCLEOTIDE SEQUENCE [LARGE SCALE GENOMIC DNA]</scope>
</reference>
<dbReference type="Proteomes" id="UP000222624">
    <property type="component" value="Genome"/>
</dbReference>
<evidence type="ECO:0000313" key="1">
    <source>
        <dbReference type="EMBL" id="ASU03794.1"/>
    </source>
</evidence>
<dbReference type="EMBL" id="MF459647">
    <property type="protein sequence ID" value="ASU03794.1"/>
    <property type="molecule type" value="Genomic_DNA"/>
</dbReference>
<accession>A0A223LHU2</accession>
<gene>
    <name evidence="1" type="ORF">JOAD_121</name>
</gene>
<organism evidence="1 2">
    <name type="scientific">Erwinia phage vB_EamM_Joad</name>
    <dbReference type="NCBI Taxonomy" id="2026081"/>
    <lineage>
        <taxon>Viruses</taxon>
        <taxon>Duplodnaviria</taxon>
        <taxon>Heunggongvirae</taxon>
        <taxon>Uroviricota</taxon>
        <taxon>Caudoviricetes</taxon>
        <taxon>Chimalliviridae</taxon>
        <taxon>Risingsunvirus</taxon>
        <taxon>Risingsunvirus risingsun</taxon>
    </lineage>
</organism>
<sequence length="189" mass="21163">MKKKATHKFFPNGKQVGETVSACLNNMVWVAGSHGVLPPNMNVTAPFMLTATDRMMVKNSVCNILIDNEASWQLILVAAFDNAKSRSYVTADIHLNQWTLAEVGQKIMEICEVTVRKMEEVFYGEGAVNLNDIHHYGYMLSPTQGLNTDVVEERLIDALQTGSFDHYDWKSRPVITPKDFIDSIAAVKI</sequence>
<evidence type="ECO:0000313" key="2">
    <source>
        <dbReference type="Proteomes" id="UP000222624"/>
    </source>
</evidence>
<protein>
    <submittedName>
        <fullName evidence="1">Uncharacterized protein</fullName>
    </submittedName>
</protein>